<evidence type="ECO:0000259" key="8">
    <source>
        <dbReference type="Pfam" id="PF01432"/>
    </source>
</evidence>
<evidence type="ECO:0000256" key="5">
    <source>
        <dbReference type="ARBA" id="ARBA00022833"/>
    </source>
</evidence>
<keyword evidence="6 7" id="KW-0482">Metalloprotease</keyword>
<evidence type="ECO:0000256" key="1">
    <source>
        <dbReference type="ARBA" id="ARBA00006040"/>
    </source>
</evidence>
<dbReference type="Gene3D" id="1.10.1370.40">
    <property type="match status" value="3"/>
</dbReference>
<dbReference type="RefSeq" id="WP_157427708.1">
    <property type="nucleotide sequence ID" value="NZ_BAAANK010000009.1"/>
</dbReference>
<sequence>MADVTNPLLEASPLPYGLPLFALIRPEHYPEALEAGMRQQRDAVEGIAGAAEDATFENTMLPLERSGALLGRVLAVFENASSADASADLEEIDRTFAPRLTAHADAIVLDQRLFARVHDLFVRRHDLGLEPDAVYLIERAHHRAQLAGAALDEAARTRLSMVNERLSTLTTSFQQSLLADTNDLAVHLTDEGAVAGLDAGARSAARAAAAARDLDGWLLTLVLPTMQPALTDLADPGTRDALLAASRSRGCRGGTHDTRSTLLEIVRLRAERAALLGFPNHAAAVTAGQTAGTPEAVAALLRELTGPAMRNVRAEHAALRTLAEVNGDRIPTPADWPRLEARRRAEGDAFDAAEVRPYLELERVLVDGVFHAAHLLYGLRITARPDLVGYHPETRVYEVFEADGAPVGLYLLDPYTRDSKRGGAWMTSLMEQSEVTGDRPIVVNNLNIPRPAAGDPTLLTFDEAETLFHEFGHALHGLLARTRFPSQAGTRVFRDFVELPSQVNELWLLRPEVLSNFAVHHETGERMPPQVAERLLASSGTESGFATVEYLAAAALDLAWHRVSAASGEGGPSEPTEVAAFEAGALAAAGLAHPLVPPRYASTYFAHVFAGGYDAGYYSYIWSEVPGADIMAWFEEHGGATRANGERFRREILEPGGSRDPGESIRAFLGREPRIDALLARRGLS</sequence>
<reference evidence="10" key="1">
    <citation type="journal article" date="2019" name="Int. J. Syst. Evol. Microbiol.">
        <title>The Global Catalogue of Microorganisms (GCM) 10K type strain sequencing project: providing services to taxonomists for standard genome sequencing and annotation.</title>
        <authorList>
            <consortium name="The Broad Institute Genomics Platform"/>
            <consortium name="The Broad Institute Genome Sequencing Center for Infectious Disease"/>
            <person name="Wu L."/>
            <person name="Ma J."/>
        </authorList>
    </citation>
    <scope>NUCLEOTIDE SEQUENCE [LARGE SCALE GENOMIC DNA]</scope>
    <source>
        <strain evidence="10">JCM 14323</strain>
    </source>
</reference>
<keyword evidence="4 7" id="KW-0378">Hydrolase</keyword>
<keyword evidence="10" id="KW-1185">Reference proteome</keyword>
<accession>A0ABP4Z654</accession>
<dbReference type="Pfam" id="PF01432">
    <property type="entry name" value="Peptidase_M3"/>
    <property type="match status" value="1"/>
</dbReference>
<gene>
    <name evidence="9" type="ORF">GCM10009750_31510</name>
</gene>
<comment type="similarity">
    <text evidence="1 7">Belongs to the peptidase M3 family.</text>
</comment>
<dbReference type="PANTHER" id="PTHR43660:SF1">
    <property type="entry name" value="DIPEPTIDYL CARBOXYPEPTIDASE"/>
    <property type="match status" value="1"/>
</dbReference>
<evidence type="ECO:0000256" key="4">
    <source>
        <dbReference type="ARBA" id="ARBA00022801"/>
    </source>
</evidence>
<organism evidence="9 10">
    <name type="scientific">Agromyces salentinus</name>
    <dbReference type="NCBI Taxonomy" id="269421"/>
    <lineage>
        <taxon>Bacteria</taxon>
        <taxon>Bacillati</taxon>
        <taxon>Actinomycetota</taxon>
        <taxon>Actinomycetes</taxon>
        <taxon>Micrococcales</taxon>
        <taxon>Microbacteriaceae</taxon>
        <taxon>Agromyces</taxon>
    </lineage>
</organism>
<dbReference type="SUPFAM" id="SSF55486">
    <property type="entry name" value="Metalloproteases ('zincins'), catalytic domain"/>
    <property type="match status" value="1"/>
</dbReference>
<evidence type="ECO:0000256" key="2">
    <source>
        <dbReference type="ARBA" id="ARBA00022670"/>
    </source>
</evidence>
<evidence type="ECO:0000256" key="7">
    <source>
        <dbReference type="RuleBase" id="RU003435"/>
    </source>
</evidence>
<proteinExistence type="inferred from homology"/>
<dbReference type="InterPro" id="IPR045090">
    <property type="entry name" value="Pept_M3A_M3B"/>
</dbReference>
<dbReference type="CDD" id="cd06456">
    <property type="entry name" value="M3A_DCP"/>
    <property type="match status" value="1"/>
</dbReference>
<evidence type="ECO:0000256" key="6">
    <source>
        <dbReference type="ARBA" id="ARBA00023049"/>
    </source>
</evidence>
<comment type="caution">
    <text evidence="9">The sequence shown here is derived from an EMBL/GenBank/DDBJ whole genome shotgun (WGS) entry which is preliminary data.</text>
</comment>
<dbReference type="EMBL" id="BAAANK010000009">
    <property type="protein sequence ID" value="GAA1842941.1"/>
    <property type="molecule type" value="Genomic_DNA"/>
</dbReference>
<dbReference type="InterPro" id="IPR001567">
    <property type="entry name" value="Pept_M3A_M3B_dom"/>
</dbReference>
<keyword evidence="2 7" id="KW-0645">Protease</keyword>
<dbReference type="Proteomes" id="UP001501746">
    <property type="component" value="Unassembled WGS sequence"/>
</dbReference>
<evidence type="ECO:0000256" key="3">
    <source>
        <dbReference type="ARBA" id="ARBA00022723"/>
    </source>
</evidence>
<comment type="cofactor">
    <cofactor evidence="7">
        <name>Zn(2+)</name>
        <dbReference type="ChEBI" id="CHEBI:29105"/>
    </cofactor>
    <text evidence="7">Binds 1 zinc ion.</text>
</comment>
<keyword evidence="5 7" id="KW-0862">Zinc</keyword>
<feature type="domain" description="Peptidase M3A/M3B catalytic" evidence="8">
    <location>
        <begin position="230"/>
        <end position="683"/>
    </location>
</feature>
<name>A0ABP4Z654_9MICO</name>
<keyword evidence="3 7" id="KW-0479">Metal-binding</keyword>
<dbReference type="PANTHER" id="PTHR43660">
    <property type="entry name" value="DIPEPTIDYL CARBOXYPEPTIDASE"/>
    <property type="match status" value="1"/>
</dbReference>
<evidence type="ECO:0000313" key="10">
    <source>
        <dbReference type="Proteomes" id="UP001501746"/>
    </source>
</evidence>
<protein>
    <submittedName>
        <fullName evidence="9">M3 family metallopeptidase</fullName>
    </submittedName>
</protein>
<dbReference type="InterPro" id="IPR034005">
    <property type="entry name" value="M3A_DCP"/>
</dbReference>
<evidence type="ECO:0000313" key="9">
    <source>
        <dbReference type="EMBL" id="GAA1842941.1"/>
    </source>
</evidence>